<dbReference type="Proteomes" id="UP000887043">
    <property type="component" value="Unassembled WGS sequence"/>
</dbReference>
<gene>
    <name evidence="1" type="ORF">PRRU23_28130</name>
</gene>
<name>A0AA37I0E4_SEGBR</name>
<evidence type="ECO:0000313" key="1">
    <source>
        <dbReference type="EMBL" id="GJG29113.1"/>
    </source>
</evidence>
<organism evidence="1 2">
    <name type="scientific">Segatella bryantii</name>
    <name type="common">Prevotella bryantii</name>
    <dbReference type="NCBI Taxonomy" id="77095"/>
    <lineage>
        <taxon>Bacteria</taxon>
        <taxon>Pseudomonadati</taxon>
        <taxon>Bacteroidota</taxon>
        <taxon>Bacteroidia</taxon>
        <taxon>Bacteroidales</taxon>
        <taxon>Prevotellaceae</taxon>
        <taxon>Segatella</taxon>
    </lineage>
</organism>
<protein>
    <submittedName>
        <fullName evidence="1">Uncharacterized protein</fullName>
    </submittedName>
</protein>
<reference evidence="1" key="1">
    <citation type="submission" date="2021-08" db="EMBL/GenBank/DDBJ databases">
        <title>Prevotella lacticifex sp. nov., isolated from rumen of cow.</title>
        <authorList>
            <person name="Shinkai T."/>
            <person name="Ikeyama N."/>
            <person name="Kumagai M."/>
            <person name="Ohmori H."/>
            <person name="Sakamoto M."/>
            <person name="Ohkuma M."/>
            <person name="Mitsumori M."/>
        </authorList>
    </citation>
    <scope>NUCLEOTIDE SEQUENCE</scope>
    <source>
        <strain evidence="1">DSM 11371</strain>
    </source>
</reference>
<comment type="caution">
    <text evidence="1">The sequence shown here is derived from an EMBL/GenBank/DDBJ whole genome shotgun (WGS) entry which is preliminary data.</text>
</comment>
<dbReference type="AlphaFoldDB" id="A0AA37I0E4"/>
<accession>A0AA37I0E4</accession>
<evidence type="ECO:0000313" key="2">
    <source>
        <dbReference type="Proteomes" id="UP000887043"/>
    </source>
</evidence>
<dbReference type="EMBL" id="BPTR01000002">
    <property type="protein sequence ID" value="GJG29113.1"/>
    <property type="molecule type" value="Genomic_DNA"/>
</dbReference>
<proteinExistence type="predicted"/>
<sequence>MLYYKDSIAHAREQAFIFAHVFTRLYVYMFTYGRVNVVTNIKNINSYVAENYYIGELQGWDRKEYFDRLDWSMFSHERLQGPVG</sequence>